<comment type="domain">
    <text evidence="9">The last Arg residue of the ACP-binding site is essential for the weak association between ACP/AcpP and FabH.</text>
</comment>
<keyword evidence="7 9" id="KW-0275">Fatty acid biosynthesis</keyword>
<dbReference type="HAMAP" id="MF_01815">
    <property type="entry name" value="FabH"/>
    <property type="match status" value="1"/>
</dbReference>
<dbReference type="eggNOG" id="COG0332">
    <property type="taxonomic scope" value="Bacteria"/>
</dbReference>
<evidence type="ECO:0000313" key="12">
    <source>
        <dbReference type="EMBL" id="KRK12047.1"/>
    </source>
</evidence>
<comment type="subunit">
    <text evidence="9">Homodimer.</text>
</comment>
<dbReference type="InterPro" id="IPR013751">
    <property type="entry name" value="ACP_syn_III_N"/>
</dbReference>
<dbReference type="EC" id="2.3.1.180" evidence="9"/>
<keyword evidence="6 9" id="KW-0443">Lipid metabolism</keyword>
<dbReference type="EMBL" id="AZCT01000011">
    <property type="protein sequence ID" value="KRK12047.1"/>
    <property type="molecule type" value="Genomic_DNA"/>
</dbReference>
<evidence type="ECO:0000256" key="9">
    <source>
        <dbReference type="HAMAP-Rule" id="MF_01815"/>
    </source>
</evidence>
<dbReference type="InterPro" id="IPR004655">
    <property type="entry name" value="FabH"/>
</dbReference>
<dbReference type="NCBIfam" id="TIGR00747">
    <property type="entry name" value="fabH"/>
    <property type="match status" value="1"/>
</dbReference>
<evidence type="ECO:0000256" key="5">
    <source>
        <dbReference type="ARBA" id="ARBA00022832"/>
    </source>
</evidence>
<name>A0A0R1ES99_LACZE</name>
<dbReference type="SUPFAM" id="SSF53901">
    <property type="entry name" value="Thiolase-like"/>
    <property type="match status" value="1"/>
</dbReference>
<evidence type="ECO:0000256" key="2">
    <source>
        <dbReference type="ARBA" id="ARBA00022490"/>
    </source>
</evidence>
<comment type="similarity">
    <text evidence="1 9">Belongs to the thiolase-like superfamily. FabH family.</text>
</comment>
<keyword evidence="4 9" id="KW-0808">Transferase</keyword>
<gene>
    <name evidence="9" type="primary">fabH</name>
    <name evidence="12" type="ORF">FD51_GL000643</name>
</gene>
<accession>A0A0R1ES99</accession>
<comment type="function">
    <text evidence="9">Catalyzes the condensation reaction of fatty acid synthesis by the addition to an acyl acceptor of two carbons from malonyl-ACP. Catalyzes the first condensation reaction which initiates fatty acid synthesis and may therefore play a role in governing the total rate of fatty acid production. Possesses both acetoacetyl-ACP synthase and acetyl transacylase activities. Its substrate specificity determines the biosynthesis of branched-chain and/or straight-chain of fatty acids.</text>
</comment>
<dbReference type="PATRIC" id="fig|1423816.3.peg.646"/>
<evidence type="ECO:0000259" key="11">
    <source>
        <dbReference type="Pfam" id="PF08545"/>
    </source>
</evidence>
<sequence length="319" mass="34632">MEILASAYSVPATRVENEQLRQFMDTSDSWIRERTGIKTRHVVTDQRNFDLAYDVAQQLLTKSATSADQLDFIIVATMSPDYATPAEANRLQAALNANHAFAFNLNVACAGFEYALHVADRLMTSPTVHQGLVIGSEVLSRLVDWHDRRTAVLFADGAGGVLISDQGAPVQAVDLKSFGDTEMVLSAGAQGNQSPFADAAEEPSAYFKMNGRAVYQFAISEVPRSIQRALDQAAMTTDDIDWFLLHQANARIVQSVNKKLKVTADKFPINIDEYGNTSAASVPILLAQLAESGRLKRGQKLVLSGFGGGLSVGSLIMTY</sequence>
<comment type="subcellular location">
    <subcellularLocation>
        <location evidence="9">Cytoplasm</location>
    </subcellularLocation>
</comment>
<dbReference type="InterPro" id="IPR016039">
    <property type="entry name" value="Thiolase-like"/>
</dbReference>
<dbReference type="PANTHER" id="PTHR34069:SF2">
    <property type="entry name" value="BETA-KETOACYL-[ACYL-CARRIER-PROTEIN] SYNTHASE III"/>
    <property type="match status" value="1"/>
</dbReference>
<dbReference type="NCBIfam" id="NF006829">
    <property type="entry name" value="PRK09352.1"/>
    <property type="match status" value="1"/>
</dbReference>
<feature type="domain" description="Beta-ketoacyl-[acyl-carrier-protein] synthase III C-terminal" evidence="10">
    <location>
        <begin position="230"/>
        <end position="318"/>
    </location>
</feature>
<comment type="caution">
    <text evidence="12">The sequence shown here is derived from an EMBL/GenBank/DDBJ whole genome shotgun (WGS) entry which is preliminary data.</text>
</comment>
<dbReference type="GO" id="GO:0044550">
    <property type="term" value="P:secondary metabolite biosynthetic process"/>
    <property type="evidence" value="ECO:0007669"/>
    <property type="project" value="TreeGrafter"/>
</dbReference>
<feature type="domain" description="Beta-ketoacyl-[acyl-carrier-protein] synthase III N-terminal" evidence="11">
    <location>
        <begin position="103"/>
        <end position="175"/>
    </location>
</feature>
<dbReference type="GO" id="GO:0006633">
    <property type="term" value="P:fatty acid biosynthetic process"/>
    <property type="evidence" value="ECO:0007669"/>
    <property type="project" value="UniProtKB-UniRule"/>
</dbReference>
<dbReference type="Pfam" id="PF08541">
    <property type="entry name" value="ACP_syn_III_C"/>
    <property type="match status" value="1"/>
</dbReference>
<dbReference type="PANTHER" id="PTHR34069">
    <property type="entry name" value="3-OXOACYL-[ACYL-CARRIER-PROTEIN] SYNTHASE 3"/>
    <property type="match status" value="1"/>
</dbReference>
<keyword evidence="3 9" id="KW-0444">Lipid biosynthesis</keyword>
<proteinExistence type="inferred from homology"/>
<reference evidence="12 13" key="1">
    <citation type="journal article" date="2015" name="Genome Announc.">
        <title>Expanding the biotechnology potential of lactobacilli through comparative genomics of 213 strains and associated genera.</title>
        <authorList>
            <person name="Sun Z."/>
            <person name="Harris H.M."/>
            <person name="McCann A."/>
            <person name="Guo C."/>
            <person name="Argimon S."/>
            <person name="Zhang W."/>
            <person name="Yang X."/>
            <person name="Jeffery I.B."/>
            <person name="Cooney J.C."/>
            <person name="Kagawa T.F."/>
            <person name="Liu W."/>
            <person name="Song Y."/>
            <person name="Salvetti E."/>
            <person name="Wrobel A."/>
            <person name="Rasinkangas P."/>
            <person name="Parkhill J."/>
            <person name="Rea M.C."/>
            <person name="O'Sullivan O."/>
            <person name="Ritari J."/>
            <person name="Douillard F.P."/>
            <person name="Paul Ross R."/>
            <person name="Yang R."/>
            <person name="Briner A.E."/>
            <person name="Felis G.E."/>
            <person name="de Vos W.M."/>
            <person name="Barrangou R."/>
            <person name="Klaenhammer T.R."/>
            <person name="Caufield P.W."/>
            <person name="Cui Y."/>
            <person name="Zhang H."/>
            <person name="O'Toole P.W."/>
        </authorList>
    </citation>
    <scope>NUCLEOTIDE SEQUENCE [LARGE SCALE GENOMIC DNA]</scope>
    <source>
        <strain evidence="12 13">DSM 20178</strain>
    </source>
</reference>
<evidence type="ECO:0000256" key="3">
    <source>
        <dbReference type="ARBA" id="ARBA00022516"/>
    </source>
</evidence>
<dbReference type="Proteomes" id="UP000051984">
    <property type="component" value="Unassembled WGS sequence"/>
</dbReference>
<feature type="active site" evidence="9">
    <location>
        <position position="276"/>
    </location>
</feature>
<dbReference type="AlphaFoldDB" id="A0A0R1ES99"/>
<dbReference type="Pfam" id="PF08545">
    <property type="entry name" value="ACP_syn_III"/>
    <property type="match status" value="1"/>
</dbReference>
<feature type="active site" evidence="9">
    <location>
        <position position="109"/>
    </location>
</feature>
<feature type="active site" evidence="9">
    <location>
        <position position="246"/>
    </location>
</feature>
<organism evidence="12 13">
    <name type="scientific">Lacticaseibacillus zeae DSM 20178 = KCTC 3804</name>
    <dbReference type="NCBI Taxonomy" id="1423816"/>
    <lineage>
        <taxon>Bacteria</taxon>
        <taxon>Bacillati</taxon>
        <taxon>Bacillota</taxon>
        <taxon>Bacilli</taxon>
        <taxon>Lactobacillales</taxon>
        <taxon>Lactobacillaceae</taxon>
        <taxon>Lacticaseibacillus</taxon>
    </lineage>
</organism>
<evidence type="ECO:0000256" key="6">
    <source>
        <dbReference type="ARBA" id="ARBA00023098"/>
    </source>
</evidence>
<dbReference type="CDD" id="cd00830">
    <property type="entry name" value="KAS_III"/>
    <property type="match status" value="1"/>
</dbReference>
<protein>
    <recommendedName>
        <fullName evidence="9">Beta-ketoacyl-[acyl-carrier-protein] synthase III</fullName>
        <shortName evidence="9">Beta-ketoacyl-ACP synthase III</shortName>
        <shortName evidence="9">KAS III</shortName>
        <ecNumber evidence="9">2.3.1.180</ecNumber>
    </recommendedName>
    <alternativeName>
        <fullName evidence="9">3-oxoacyl-[acyl-carrier-protein] synthase 3</fullName>
    </alternativeName>
    <alternativeName>
        <fullName evidence="9">3-oxoacyl-[acyl-carrier-protein] synthase III</fullName>
    </alternativeName>
</protein>
<keyword evidence="5 9" id="KW-0276">Fatty acid metabolism</keyword>
<dbReference type="GO" id="GO:0004315">
    <property type="term" value="F:3-oxoacyl-[acyl-carrier-protein] synthase activity"/>
    <property type="evidence" value="ECO:0007669"/>
    <property type="project" value="InterPro"/>
</dbReference>
<dbReference type="Gene3D" id="3.40.47.10">
    <property type="match status" value="1"/>
</dbReference>
<evidence type="ECO:0000256" key="1">
    <source>
        <dbReference type="ARBA" id="ARBA00008642"/>
    </source>
</evidence>
<keyword evidence="2 9" id="KW-0963">Cytoplasm</keyword>
<evidence type="ECO:0000256" key="7">
    <source>
        <dbReference type="ARBA" id="ARBA00023160"/>
    </source>
</evidence>
<evidence type="ECO:0000256" key="4">
    <source>
        <dbReference type="ARBA" id="ARBA00022679"/>
    </source>
</evidence>
<keyword evidence="9" id="KW-0511">Multifunctional enzyme</keyword>
<evidence type="ECO:0000256" key="8">
    <source>
        <dbReference type="ARBA" id="ARBA00023315"/>
    </source>
</evidence>
<feature type="region of interest" description="ACP-binding" evidence="9">
    <location>
        <begin position="247"/>
        <end position="251"/>
    </location>
</feature>
<dbReference type="GO" id="GO:0005737">
    <property type="term" value="C:cytoplasm"/>
    <property type="evidence" value="ECO:0007669"/>
    <property type="project" value="UniProtKB-SubCell"/>
</dbReference>
<dbReference type="UniPathway" id="UPA00094"/>
<comment type="pathway">
    <text evidence="9">Lipid metabolism; fatty acid biosynthesis.</text>
</comment>
<evidence type="ECO:0000259" key="10">
    <source>
        <dbReference type="Pfam" id="PF08541"/>
    </source>
</evidence>
<comment type="catalytic activity">
    <reaction evidence="9">
        <text>malonyl-[ACP] + acetyl-CoA + H(+) = 3-oxobutanoyl-[ACP] + CO2 + CoA</text>
        <dbReference type="Rhea" id="RHEA:12080"/>
        <dbReference type="Rhea" id="RHEA-COMP:9623"/>
        <dbReference type="Rhea" id="RHEA-COMP:9625"/>
        <dbReference type="ChEBI" id="CHEBI:15378"/>
        <dbReference type="ChEBI" id="CHEBI:16526"/>
        <dbReference type="ChEBI" id="CHEBI:57287"/>
        <dbReference type="ChEBI" id="CHEBI:57288"/>
        <dbReference type="ChEBI" id="CHEBI:78449"/>
        <dbReference type="ChEBI" id="CHEBI:78450"/>
        <dbReference type="EC" id="2.3.1.180"/>
    </reaction>
</comment>
<evidence type="ECO:0000313" key="13">
    <source>
        <dbReference type="Proteomes" id="UP000051984"/>
    </source>
</evidence>
<dbReference type="InterPro" id="IPR013747">
    <property type="entry name" value="ACP_syn_III_C"/>
</dbReference>
<dbReference type="RefSeq" id="WP_010491738.1">
    <property type="nucleotide sequence ID" value="NZ_AZCT01000011.1"/>
</dbReference>
<dbReference type="GO" id="GO:0033818">
    <property type="term" value="F:beta-ketoacyl-acyl-carrier-protein synthase III activity"/>
    <property type="evidence" value="ECO:0007669"/>
    <property type="project" value="UniProtKB-UniRule"/>
</dbReference>
<keyword evidence="8 9" id="KW-0012">Acyltransferase</keyword>